<name>A0A8J2YIM8_9RHOB</name>
<organism evidence="6 7">
    <name type="scientific">Agaricicola taiwanensis</name>
    <dbReference type="NCBI Taxonomy" id="591372"/>
    <lineage>
        <taxon>Bacteria</taxon>
        <taxon>Pseudomonadati</taxon>
        <taxon>Pseudomonadota</taxon>
        <taxon>Alphaproteobacteria</taxon>
        <taxon>Rhodobacterales</taxon>
        <taxon>Paracoccaceae</taxon>
        <taxon>Agaricicola</taxon>
    </lineage>
</organism>
<dbReference type="Gene3D" id="1.10.10.10">
    <property type="entry name" value="Winged helix-like DNA-binding domain superfamily/Winged helix DNA-binding domain"/>
    <property type="match status" value="1"/>
</dbReference>
<evidence type="ECO:0000313" key="6">
    <source>
        <dbReference type="EMBL" id="GGE45627.1"/>
    </source>
</evidence>
<evidence type="ECO:0000256" key="1">
    <source>
        <dbReference type="ARBA" id="ARBA00009437"/>
    </source>
</evidence>
<gene>
    <name evidence="6" type="ORF">GCM10007276_23560</name>
</gene>
<feature type="domain" description="HTH lysR-type" evidence="5">
    <location>
        <begin position="8"/>
        <end position="65"/>
    </location>
</feature>
<evidence type="ECO:0000313" key="7">
    <source>
        <dbReference type="Proteomes" id="UP000602745"/>
    </source>
</evidence>
<keyword evidence="7" id="KW-1185">Reference proteome</keyword>
<keyword evidence="4" id="KW-0804">Transcription</keyword>
<reference evidence="6" key="1">
    <citation type="journal article" date="2014" name="Int. J. Syst. Evol. Microbiol.">
        <title>Complete genome sequence of Corynebacterium casei LMG S-19264T (=DSM 44701T), isolated from a smear-ripened cheese.</title>
        <authorList>
            <consortium name="US DOE Joint Genome Institute (JGI-PGF)"/>
            <person name="Walter F."/>
            <person name="Albersmeier A."/>
            <person name="Kalinowski J."/>
            <person name="Ruckert C."/>
        </authorList>
    </citation>
    <scope>NUCLEOTIDE SEQUENCE</scope>
    <source>
        <strain evidence="6">CCM 7684</strain>
    </source>
</reference>
<dbReference type="SUPFAM" id="SSF46785">
    <property type="entry name" value="Winged helix' DNA-binding domain"/>
    <property type="match status" value="1"/>
</dbReference>
<dbReference type="Proteomes" id="UP000602745">
    <property type="component" value="Unassembled WGS sequence"/>
</dbReference>
<dbReference type="CDD" id="cd08432">
    <property type="entry name" value="PBP2_GcdR_TrpI_HvrB_AmpR_like"/>
    <property type="match status" value="1"/>
</dbReference>
<dbReference type="InterPro" id="IPR005119">
    <property type="entry name" value="LysR_subst-bd"/>
</dbReference>
<dbReference type="PANTHER" id="PTHR30537">
    <property type="entry name" value="HTH-TYPE TRANSCRIPTIONAL REGULATOR"/>
    <property type="match status" value="1"/>
</dbReference>
<dbReference type="Pfam" id="PF03466">
    <property type="entry name" value="LysR_substrate"/>
    <property type="match status" value="1"/>
</dbReference>
<sequence length="297" mass="33438">MVPFGRLPPLNALRAFEAVARHGSVTKAAEELCVTQSAVSRHIRTLEERLGFPLFQRTGQGLEISPSSQTFAAVLNETFVRMAQAADALVTTQAHSILTIRAYTTFLTRWLIPALPDFHRKFPHIEVRLVASSEPVNFERDAADVGIRYGSGRWRNWRSDPLFFDDLRPIGSPDYVEQLRGRCLAEALPQCTLLHHNRRPNDWADWLALAGVKGVQPKENLFFEDIGIAYECARAGLGLAMGQHAYVLDDLSLGRLIEPFPEALRRETGYFLVCPESRAEVQKIAAFREWVLGRLQS</sequence>
<comment type="similarity">
    <text evidence="1">Belongs to the LysR transcriptional regulatory family.</text>
</comment>
<comment type="caution">
    <text evidence="6">The sequence shown here is derived from an EMBL/GenBank/DDBJ whole genome shotgun (WGS) entry which is preliminary data.</text>
</comment>
<dbReference type="EMBL" id="BMCP01000002">
    <property type="protein sequence ID" value="GGE45627.1"/>
    <property type="molecule type" value="Genomic_DNA"/>
</dbReference>
<dbReference type="InterPro" id="IPR036390">
    <property type="entry name" value="WH_DNA-bd_sf"/>
</dbReference>
<keyword evidence="2" id="KW-0805">Transcription regulation</keyword>
<dbReference type="GO" id="GO:0003700">
    <property type="term" value="F:DNA-binding transcription factor activity"/>
    <property type="evidence" value="ECO:0007669"/>
    <property type="project" value="InterPro"/>
</dbReference>
<reference evidence="6" key="2">
    <citation type="submission" date="2020-09" db="EMBL/GenBank/DDBJ databases">
        <authorList>
            <person name="Sun Q."/>
            <person name="Sedlacek I."/>
        </authorList>
    </citation>
    <scope>NUCLEOTIDE SEQUENCE</scope>
    <source>
        <strain evidence="6">CCM 7684</strain>
    </source>
</reference>
<evidence type="ECO:0000259" key="5">
    <source>
        <dbReference type="PROSITE" id="PS50931"/>
    </source>
</evidence>
<evidence type="ECO:0000256" key="4">
    <source>
        <dbReference type="ARBA" id="ARBA00023163"/>
    </source>
</evidence>
<dbReference type="InterPro" id="IPR036388">
    <property type="entry name" value="WH-like_DNA-bd_sf"/>
</dbReference>
<keyword evidence="3" id="KW-0238">DNA-binding</keyword>
<proteinExistence type="inferred from homology"/>
<dbReference type="Pfam" id="PF00126">
    <property type="entry name" value="HTH_1"/>
    <property type="match status" value="1"/>
</dbReference>
<dbReference type="SUPFAM" id="SSF53850">
    <property type="entry name" value="Periplasmic binding protein-like II"/>
    <property type="match status" value="1"/>
</dbReference>
<dbReference type="InterPro" id="IPR000847">
    <property type="entry name" value="LysR_HTH_N"/>
</dbReference>
<dbReference type="AlphaFoldDB" id="A0A8J2YIM8"/>
<dbReference type="PRINTS" id="PR00039">
    <property type="entry name" value="HTHLYSR"/>
</dbReference>
<protein>
    <submittedName>
        <fullName evidence="6">Transcriptional regulator</fullName>
    </submittedName>
</protein>
<dbReference type="PANTHER" id="PTHR30537:SF74">
    <property type="entry name" value="HTH-TYPE TRANSCRIPTIONAL REGULATOR TRPI"/>
    <property type="match status" value="1"/>
</dbReference>
<dbReference type="GO" id="GO:0043565">
    <property type="term" value="F:sequence-specific DNA binding"/>
    <property type="evidence" value="ECO:0007669"/>
    <property type="project" value="TreeGrafter"/>
</dbReference>
<evidence type="ECO:0000256" key="3">
    <source>
        <dbReference type="ARBA" id="ARBA00023125"/>
    </source>
</evidence>
<dbReference type="GO" id="GO:0006351">
    <property type="term" value="P:DNA-templated transcription"/>
    <property type="evidence" value="ECO:0007669"/>
    <property type="project" value="TreeGrafter"/>
</dbReference>
<dbReference type="Gene3D" id="3.40.190.10">
    <property type="entry name" value="Periplasmic binding protein-like II"/>
    <property type="match status" value="2"/>
</dbReference>
<evidence type="ECO:0000256" key="2">
    <source>
        <dbReference type="ARBA" id="ARBA00023015"/>
    </source>
</evidence>
<dbReference type="InterPro" id="IPR058163">
    <property type="entry name" value="LysR-type_TF_proteobact-type"/>
</dbReference>
<accession>A0A8J2YIM8</accession>
<dbReference type="PROSITE" id="PS50931">
    <property type="entry name" value="HTH_LYSR"/>
    <property type="match status" value="1"/>
</dbReference>